<sequence>MDAEEVIINLKLLSQVEKGQKLITRDAYLNIEGPYLFVPEFVRRWRRQDSRHETVKCINRVVNDAIALLKKDPAMKLYIRQAKSGIMNLKETYSMCHQTCARLDMILDKIKVYDSIEVELDPDL</sequence>
<accession>A0A6C0HXP4</accession>
<organism evidence="1">
    <name type="scientific">viral metagenome</name>
    <dbReference type="NCBI Taxonomy" id="1070528"/>
    <lineage>
        <taxon>unclassified sequences</taxon>
        <taxon>metagenomes</taxon>
        <taxon>organismal metagenomes</taxon>
    </lineage>
</organism>
<name>A0A6C0HXP4_9ZZZZ</name>
<dbReference type="AlphaFoldDB" id="A0A6C0HXP4"/>
<evidence type="ECO:0000313" key="1">
    <source>
        <dbReference type="EMBL" id="QHT85262.1"/>
    </source>
</evidence>
<dbReference type="EMBL" id="MN740041">
    <property type="protein sequence ID" value="QHT85262.1"/>
    <property type="molecule type" value="Genomic_DNA"/>
</dbReference>
<reference evidence="1" key="1">
    <citation type="journal article" date="2020" name="Nature">
        <title>Giant virus diversity and host interactions through global metagenomics.</title>
        <authorList>
            <person name="Schulz F."/>
            <person name="Roux S."/>
            <person name="Paez-Espino D."/>
            <person name="Jungbluth S."/>
            <person name="Walsh D.A."/>
            <person name="Denef V.J."/>
            <person name="McMahon K.D."/>
            <person name="Konstantinidis K.T."/>
            <person name="Eloe-Fadrosh E.A."/>
            <person name="Kyrpides N.C."/>
            <person name="Woyke T."/>
        </authorList>
    </citation>
    <scope>NUCLEOTIDE SEQUENCE</scope>
    <source>
        <strain evidence="1">GVMAG-M-3300023184-17</strain>
    </source>
</reference>
<protein>
    <submittedName>
        <fullName evidence="1">Uncharacterized protein</fullName>
    </submittedName>
</protein>
<proteinExistence type="predicted"/>